<dbReference type="Proteomes" id="UP000076722">
    <property type="component" value="Unassembled WGS sequence"/>
</dbReference>
<accession>A0A164MJ97</accession>
<gene>
    <name evidence="4" type="ORF">SISNIDRAFT_343918</name>
</gene>
<feature type="transmembrane region" description="Helical" evidence="2">
    <location>
        <begin position="258"/>
        <end position="280"/>
    </location>
</feature>
<organism evidence="4 5">
    <name type="scientific">Sistotremastrum niveocremeum HHB9708</name>
    <dbReference type="NCBI Taxonomy" id="1314777"/>
    <lineage>
        <taxon>Eukaryota</taxon>
        <taxon>Fungi</taxon>
        <taxon>Dikarya</taxon>
        <taxon>Basidiomycota</taxon>
        <taxon>Agaricomycotina</taxon>
        <taxon>Agaricomycetes</taxon>
        <taxon>Sistotremastrales</taxon>
        <taxon>Sistotremastraceae</taxon>
        <taxon>Sertulicium</taxon>
        <taxon>Sertulicium niveocremeum</taxon>
    </lineage>
</organism>
<dbReference type="EMBL" id="KV419469">
    <property type="protein sequence ID" value="KZS86763.1"/>
    <property type="molecule type" value="Genomic_DNA"/>
</dbReference>
<dbReference type="Pfam" id="PF20153">
    <property type="entry name" value="DUF6535"/>
    <property type="match status" value="1"/>
</dbReference>
<feature type="region of interest" description="Disordered" evidence="1">
    <location>
        <begin position="1"/>
        <end position="22"/>
    </location>
</feature>
<protein>
    <recommendedName>
        <fullName evidence="3">DUF6535 domain-containing protein</fullName>
    </recommendedName>
</protein>
<keyword evidence="2" id="KW-0472">Membrane</keyword>
<feature type="transmembrane region" description="Helical" evidence="2">
    <location>
        <begin position="104"/>
        <end position="125"/>
    </location>
</feature>
<dbReference type="AlphaFoldDB" id="A0A164MJ97"/>
<name>A0A164MJ97_9AGAM</name>
<evidence type="ECO:0000256" key="1">
    <source>
        <dbReference type="SAM" id="MobiDB-lite"/>
    </source>
</evidence>
<evidence type="ECO:0000313" key="4">
    <source>
        <dbReference type="EMBL" id="KZS86763.1"/>
    </source>
</evidence>
<evidence type="ECO:0000259" key="3">
    <source>
        <dbReference type="Pfam" id="PF20153"/>
    </source>
</evidence>
<feature type="compositionally biased region" description="Polar residues" evidence="1">
    <location>
        <begin position="11"/>
        <end position="21"/>
    </location>
</feature>
<keyword evidence="5" id="KW-1185">Reference proteome</keyword>
<feature type="domain" description="DUF6535" evidence="3">
    <location>
        <begin position="84"/>
        <end position="241"/>
    </location>
</feature>
<evidence type="ECO:0000313" key="5">
    <source>
        <dbReference type="Proteomes" id="UP000076722"/>
    </source>
</evidence>
<feature type="transmembrane region" description="Helical" evidence="2">
    <location>
        <begin position="161"/>
        <end position="180"/>
    </location>
</feature>
<keyword evidence="2" id="KW-0812">Transmembrane</keyword>
<evidence type="ECO:0000256" key="2">
    <source>
        <dbReference type="SAM" id="Phobius"/>
    </source>
</evidence>
<feature type="transmembrane region" description="Helical" evidence="2">
    <location>
        <begin position="212"/>
        <end position="238"/>
    </location>
</feature>
<keyword evidence="2" id="KW-1133">Transmembrane helix</keyword>
<proteinExistence type="predicted"/>
<sequence length="682" mass="77282">MTGSPKLMASNPITEASQSTLPLDPFDTPQFNRLLDLMEKQNVVMEEQKKTLVKHGQKFDILIKDAVKDDQPYDQKPLNDEPTWSALYEIATGKMKEEAEEWKGFMDVSLVFIAIFLAVLTAFLVPAVQNLSPSVNGASIPVNSTSQLPPLPPRQEQNVCSLYYLALISAMFNAVLCVLGRQWVGKLLSRPTGNTHLERTIRHEERKRLAYVWIKPLVTVLYWSLLSSIALFMSGLFYQLQNLATSFDGRSLTLETTFGVGLVLAAGIGSTITATAIHAVRFENSPFEGSLSHAMVRLLRRMGDKWKWIRKYTANTDWQWTLDDRKQICTYMRLVTEASDPKLLERAVPSLSLQMWLQHGEESLHLLQSAFSRLSATDTSIRVQETVKAQVHRFASYCRTNKRWATQKLSNMEVTNFLIRQCSFSTNCNSAAFFTSLLPNNADLASIADLPNEECLAQCICVYDRPHFMGHRSRLLAHAFRHCDLLLAKGRIDGLTRILAHVDRVSILRSWMRSQLYPYHMDFVAFIVRGCGSESVCEIMNFSNDAQNYARYSPRIAFVLHVLMSHIPPHSQISADVDLSPFIALMLHEPHQTHWYDAENAAVAFLERCDDLSALSNPSAIRDFLYLCNFGGFSDSNPRIQLSKETCNRGKALIQRHPSFFEPHETDLNLDLTSKSLPSVRH</sequence>
<dbReference type="STRING" id="1314777.A0A164MJ97"/>
<dbReference type="InterPro" id="IPR045338">
    <property type="entry name" value="DUF6535"/>
</dbReference>
<reference evidence="4 5" key="1">
    <citation type="journal article" date="2016" name="Mol. Biol. Evol.">
        <title>Comparative Genomics of Early-Diverging Mushroom-Forming Fungi Provides Insights into the Origins of Lignocellulose Decay Capabilities.</title>
        <authorList>
            <person name="Nagy L.G."/>
            <person name="Riley R."/>
            <person name="Tritt A."/>
            <person name="Adam C."/>
            <person name="Daum C."/>
            <person name="Floudas D."/>
            <person name="Sun H."/>
            <person name="Yadav J.S."/>
            <person name="Pangilinan J."/>
            <person name="Larsson K.H."/>
            <person name="Matsuura K."/>
            <person name="Barry K."/>
            <person name="Labutti K."/>
            <person name="Kuo R."/>
            <person name="Ohm R.A."/>
            <person name="Bhattacharya S.S."/>
            <person name="Shirouzu T."/>
            <person name="Yoshinaga Y."/>
            <person name="Martin F.M."/>
            <person name="Grigoriev I.V."/>
            <person name="Hibbett D.S."/>
        </authorList>
    </citation>
    <scope>NUCLEOTIDE SEQUENCE [LARGE SCALE GENOMIC DNA]</scope>
    <source>
        <strain evidence="4 5">HHB9708</strain>
    </source>
</reference>